<proteinExistence type="predicted"/>
<organism evidence="1">
    <name type="scientific">Siphoviridae sp. ctEkS11</name>
    <dbReference type="NCBI Taxonomy" id="2827272"/>
    <lineage>
        <taxon>Viruses</taxon>
        <taxon>Duplodnaviria</taxon>
        <taxon>Heunggongvirae</taxon>
        <taxon>Uroviricota</taxon>
        <taxon>Caudoviricetes</taxon>
    </lineage>
</organism>
<sequence>MKYNFIKTSDKETKEKLLKEGFKLVSQDGNVATFLNNHPLTFENTNNKIQHSNMLTF</sequence>
<name>A0A8S5R4L4_9CAUD</name>
<dbReference type="EMBL" id="BK015807">
    <property type="protein sequence ID" value="DAE26059.1"/>
    <property type="molecule type" value="Genomic_DNA"/>
</dbReference>
<evidence type="ECO:0000313" key="1">
    <source>
        <dbReference type="EMBL" id="DAE26059.1"/>
    </source>
</evidence>
<reference evidence="1" key="1">
    <citation type="journal article" date="2021" name="Proc. Natl. Acad. Sci. U.S.A.">
        <title>A Catalog of Tens of Thousands of Viruses from Human Metagenomes Reveals Hidden Associations with Chronic Diseases.</title>
        <authorList>
            <person name="Tisza M.J."/>
            <person name="Buck C.B."/>
        </authorList>
    </citation>
    <scope>NUCLEOTIDE SEQUENCE</scope>
    <source>
        <strain evidence="1">CtEkS11</strain>
    </source>
</reference>
<protein>
    <submittedName>
        <fullName evidence="1">Uncharacterized protein</fullName>
    </submittedName>
</protein>
<accession>A0A8S5R4L4</accession>